<keyword evidence="3" id="KW-1185">Reference proteome</keyword>
<evidence type="ECO:0000313" key="2">
    <source>
        <dbReference type="EMBL" id="GAU99183.1"/>
    </source>
</evidence>
<proteinExistence type="predicted"/>
<comment type="caution">
    <text evidence="2">The sequence shown here is derived from an EMBL/GenBank/DDBJ whole genome shotgun (WGS) entry which is preliminary data.</text>
</comment>
<gene>
    <name evidence="2" type="primary">RvY_10219-1</name>
    <name evidence="2" type="synonym">RvY_10219.1</name>
    <name evidence="2" type="ORF">RvY_10219</name>
</gene>
<evidence type="ECO:0000256" key="1">
    <source>
        <dbReference type="SAM" id="MobiDB-lite"/>
    </source>
</evidence>
<dbReference type="AlphaFoldDB" id="A0A1D1VJU0"/>
<feature type="compositionally biased region" description="Polar residues" evidence="1">
    <location>
        <begin position="1"/>
        <end position="13"/>
    </location>
</feature>
<feature type="compositionally biased region" description="Low complexity" evidence="1">
    <location>
        <begin position="60"/>
        <end position="71"/>
    </location>
</feature>
<reference evidence="2 3" key="1">
    <citation type="journal article" date="2016" name="Nat. Commun.">
        <title>Extremotolerant tardigrade genome and improved radiotolerance of human cultured cells by tardigrade-unique protein.</title>
        <authorList>
            <person name="Hashimoto T."/>
            <person name="Horikawa D.D."/>
            <person name="Saito Y."/>
            <person name="Kuwahara H."/>
            <person name="Kozuka-Hata H."/>
            <person name="Shin-I T."/>
            <person name="Minakuchi Y."/>
            <person name="Ohishi K."/>
            <person name="Motoyama A."/>
            <person name="Aizu T."/>
            <person name="Enomoto A."/>
            <person name="Kondo K."/>
            <person name="Tanaka S."/>
            <person name="Hara Y."/>
            <person name="Koshikawa S."/>
            <person name="Sagara H."/>
            <person name="Miura T."/>
            <person name="Yokobori S."/>
            <person name="Miyagawa K."/>
            <person name="Suzuki Y."/>
            <person name="Kubo T."/>
            <person name="Oyama M."/>
            <person name="Kohara Y."/>
            <person name="Fujiyama A."/>
            <person name="Arakawa K."/>
            <person name="Katayama T."/>
            <person name="Toyoda A."/>
            <person name="Kunieda T."/>
        </authorList>
    </citation>
    <scope>NUCLEOTIDE SEQUENCE [LARGE SCALE GENOMIC DNA]</scope>
    <source>
        <strain evidence="2 3">YOKOZUNA-1</strain>
    </source>
</reference>
<organism evidence="2 3">
    <name type="scientific">Ramazzottius varieornatus</name>
    <name type="common">Water bear</name>
    <name type="synonym">Tardigrade</name>
    <dbReference type="NCBI Taxonomy" id="947166"/>
    <lineage>
        <taxon>Eukaryota</taxon>
        <taxon>Metazoa</taxon>
        <taxon>Ecdysozoa</taxon>
        <taxon>Tardigrada</taxon>
        <taxon>Eutardigrada</taxon>
        <taxon>Parachela</taxon>
        <taxon>Hypsibioidea</taxon>
        <taxon>Ramazzottiidae</taxon>
        <taxon>Ramazzottius</taxon>
    </lineage>
</organism>
<feature type="compositionally biased region" description="Basic and acidic residues" evidence="1">
    <location>
        <begin position="49"/>
        <end position="59"/>
    </location>
</feature>
<sequence length="82" mass="8838">MISTGIDTSTTLTPAEVTESPGRVVILLQRVTGGMKEDRQKPSTSSQEMSKDYEHERGSKVAATASSSSKKCWSTEVGTNMK</sequence>
<name>A0A1D1VJU0_RAMVA</name>
<protein>
    <submittedName>
        <fullName evidence="2">Uncharacterized protein</fullName>
    </submittedName>
</protein>
<accession>A0A1D1VJU0</accession>
<feature type="region of interest" description="Disordered" evidence="1">
    <location>
        <begin position="1"/>
        <end position="82"/>
    </location>
</feature>
<evidence type="ECO:0000313" key="3">
    <source>
        <dbReference type="Proteomes" id="UP000186922"/>
    </source>
</evidence>
<dbReference type="Proteomes" id="UP000186922">
    <property type="component" value="Unassembled WGS sequence"/>
</dbReference>
<dbReference type="EMBL" id="BDGG01000005">
    <property type="protein sequence ID" value="GAU99183.1"/>
    <property type="molecule type" value="Genomic_DNA"/>
</dbReference>